<proteinExistence type="predicted"/>
<accession>Q0D0F8</accession>
<evidence type="ECO:0008006" key="4">
    <source>
        <dbReference type="Google" id="ProtNLM"/>
    </source>
</evidence>
<dbReference type="VEuPathDB" id="FungiDB:ATEG_00576"/>
<dbReference type="EMBL" id="CH476594">
    <property type="protein sequence ID" value="EAU39222.1"/>
    <property type="molecule type" value="Genomic_DNA"/>
</dbReference>
<protein>
    <recommendedName>
        <fullName evidence="4">Cyanovirin-N domain-containing protein</fullName>
    </recommendedName>
</protein>
<dbReference type="Proteomes" id="UP000007963">
    <property type="component" value="Unassembled WGS sequence"/>
</dbReference>
<dbReference type="GeneID" id="4355330"/>
<sequence>MQWINLLPLAILLNPSSVFALSAARIWTNFYPSCPADHDDGGSTLHLNEQFTTAVDIKANVCQEIPVPLSFAAEVDHVSIDADLFWRDPLDQCRIKVHELAGCGQAPLIDEELKHGQTVSSCRARQFAFTQIWLELTCTNIWGVRAPVPLETVAHGPNVPGNSTVPHNGTVTSKRMLLSRRAWRPIL</sequence>
<name>Q0D0F8_ASPTN</name>
<evidence type="ECO:0000256" key="1">
    <source>
        <dbReference type="SAM" id="SignalP"/>
    </source>
</evidence>
<feature type="chain" id="PRO_5004170630" description="Cyanovirin-N domain-containing protein" evidence="1">
    <location>
        <begin position="21"/>
        <end position="187"/>
    </location>
</feature>
<evidence type="ECO:0000313" key="3">
    <source>
        <dbReference type="Proteomes" id="UP000007963"/>
    </source>
</evidence>
<dbReference type="AlphaFoldDB" id="Q0D0F8"/>
<organism evidence="2 3">
    <name type="scientific">Aspergillus terreus (strain NIH 2624 / FGSC A1156)</name>
    <dbReference type="NCBI Taxonomy" id="341663"/>
    <lineage>
        <taxon>Eukaryota</taxon>
        <taxon>Fungi</taxon>
        <taxon>Dikarya</taxon>
        <taxon>Ascomycota</taxon>
        <taxon>Pezizomycotina</taxon>
        <taxon>Eurotiomycetes</taxon>
        <taxon>Eurotiomycetidae</taxon>
        <taxon>Eurotiales</taxon>
        <taxon>Aspergillaceae</taxon>
        <taxon>Aspergillus</taxon>
        <taxon>Aspergillus subgen. Circumdati</taxon>
    </lineage>
</organism>
<keyword evidence="1" id="KW-0732">Signal</keyword>
<dbReference type="OrthoDB" id="4503765at2759"/>
<dbReference type="OMA" id="CTIAVHE"/>
<feature type="signal peptide" evidence="1">
    <location>
        <begin position="1"/>
        <end position="20"/>
    </location>
</feature>
<dbReference type="HOGENOM" id="CLU_1337234_0_0_1"/>
<gene>
    <name evidence="2" type="ORF">ATEG_00576</name>
</gene>
<reference evidence="3" key="1">
    <citation type="submission" date="2005-09" db="EMBL/GenBank/DDBJ databases">
        <title>Annotation of the Aspergillus terreus NIH2624 genome.</title>
        <authorList>
            <person name="Birren B.W."/>
            <person name="Lander E.S."/>
            <person name="Galagan J.E."/>
            <person name="Nusbaum C."/>
            <person name="Devon K."/>
            <person name="Henn M."/>
            <person name="Ma L.-J."/>
            <person name="Jaffe D.B."/>
            <person name="Butler J."/>
            <person name="Alvarez P."/>
            <person name="Gnerre S."/>
            <person name="Grabherr M."/>
            <person name="Kleber M."/>
            <person name="Mauceli E.W."/>
            <person name="Brockman W."/>
            <person name="Rounsley S."/>
            <person name="Young S.K."/>
            <person name="LaButti K."/>
            <person name="Pushparaj V."/>
            <person name="DeCaprio D."/>
            <person name="Crawford M."/>
            <person name="Koehrsen M."/>
            <person name="Engels R."/>
            <person name="Montgomery P."/>
            <person name="Pearson M."/>
            <person name="Howarth C."/>
            <person name="Larson L."/>
            <person name="Luoma S."/>
            <person name="White J."/>
            <person name="Alvarado L."/>
            <person name="Kodira C.D."/>
            <person name="Zeng Q."/>
            <person name="Oleary S."/>
            <person name="Yandava C."/>
            <person name="Denning D.W."/>
            <person name="Nierman W.C."/>
            <person name="Milne T."/>
            <person name="Madden K."/>
        </authorList>
    </citation>
    <scope>NUCLEOTIDE SEQUENCE [LARGE SCALE GENOMIC DNA]</scope>
    <source>
        <strain evidence="3">NIH 2624 / FGSC A1156</strain>
    </source>
</reference>
<evidence type="ECO:0000313" key="2">
    <source>
        <dbReference type="EMBL" id="EAU39222.1"/>
    </source>
</evidence>
<dbReference type="RefSeq" id="XP_001210662.1">
    <property type="nucleotide sequence ID" value="XM_001210662.1"/>
</dbReference>